<keyword evidence="2" id="KW-1185">Reference proteome</keyword>
<dbReference type="PANTHER" id="PTHR45710">
    <property type="entry name" value="C-TYPE LECTIN DOMAIN-CONTAINING PROTEIN 180"/>
    <property type="match status" value="1"/>
</dbReference>
<evidence type="ECO:0000313" key="1">
    <source>
        <dbReference type="Ensembl" id="ENSMMOP00000022138.1"/>
    </source>
</evidence>
<dbReference type="AlphaFoldDB" id="A0A3Q3WUT3"/>
<evidence type="ECO:0008006" key="3">
    <source>
        <dbReference type="Google" id="ProtNLM"/>
    </source>
</evidence>
<evidence type="ECO:0000313" key="2">
    <source>
        <dbReference type="Proteomes" id="UP000261620"/>
    </source>
</evidence>
<dbReference type="InterPro" id="IPR016187">
    <property type="entry name" value="CTDL_fold"/>
</dbReference>
<dbReference type="STRING" id="94237.ENSMMOP00000022138"/>
<sequence length="99" mass="11440">MYNTVEGQGSCQVFNVFPLMHFAEKTCPAGWKMFRCSCYLFSTQSGSWEEGREKCRQSGADLIIIDSFEEQVMRVSPYLNWQPRKSKWINGATLCKLQV</sequence>
<name>A0A3Q3WUT3_MOLML</name>
<dbReference type="Gene3D" id="3.10.100.10">
    <property type="entry name" value="Mannose-Binding Protein A, subunit A"/>
    <property type="match status" value="1"/>
</dbReference>
<dbReference type="PANTHER" id="PTHR45710:SF26">
    <property type="entry name" value="RH26557P"/>
    <property type="match status" value="1"/>
</dbReference>
<accession>A0A3Q3WUT3</accession>
<reference evidence="1" key="1">
    <citation type="submission" date="2025-08" db="UniProtKB">
        <authorList>
            <consortium name="Ensembl"/>
        </authorList>
    </citation>
    <scope>IDENTIFICATION</scope>
</reference>
<protein>
    <recommendedName>
        <fullName evidence="3">C-type lectin domain-containing protein</fullName>
    </recommendedName>
</protein>
<dbReference type="SUPFAM" id="SSF56436">
    <property type="entry name" value="C-type lectin-like"/>
    <property type="match status" value="1"/>
</dbReference>
<reference evidence="1" key="2">
    <citation type="submission" date="2025-09" db="UniProtKB">
        <authorList>
            <consortium name="Ensembl"/>
        </authorList>
    </citation>
    <scope>IDENTIFICATION</scope>
</reference>
<dbReference type="Proteomes" id="UP000261620">
    <property type="component" value="Unplaced"/>
</dbReference>
<proteinExistence type="predicted"/>
<dbReference type="InterPro" id="IPR050828">
    <property type="entry name" value="C-type_lectin/matrix_domain"/>
</dbReference>
<dbReference type="Ensembl" id="ENSMMOT00000022503.1">
    <property type="protein sequence ID" value="ENSMMOP00000022138.1"/>
    <property type="gene ID" value="ENSMMOG00000016816.1"/>
</dbReference>
<dbReference type="InterPro" id="IPR016186">
    <property type="entry name" value="C-type_lectin-like/link_sf"/>
</dbReference>
<organism evidence="1 2">
    <name type="scientific">Mola mola</name>
    <name type="common">Ocean sunfish</name>
    <name type="synonym">Tetraodon mola</name>
    <dbReference type="NCBI Taxonomy" id="94237"/>
    <lineage>
        <taxon>Eukaryota</taxon>
        <taxon>Metazoa</taxon>
        <taxon>Chordata</taxon>
        <taxon>Craniata</taxon>
        <taxon>Vertebrata</taxon>
        <taxon>Euteleostomi</taxon>
        <taxon>Actinopterygii</taxon>
        <taxon>Neopterygii</taxon>
        <taxon>Teleostei</taxon>
        <taxon>Neoteleostei</taxon>
        <taxon>Acanthomorphata</taxon>
        <taxon>Eupercaria</taxon>
        <taxon>Tetraodontiformes</taxon>
        <taxon>Molidae</taxon>
        <taxon>Mola</taxon>
    </lineage>
</organism>